<evidence type="ECO:0000256" key="10">
    <source>
        <dbReference type="ARBA" id="ARBA00023285"/>
    </source>
</evidence>
<keyword evidence="4 13" id="KW-0237">DNA synthesis</keyword>
<comment type="cofactor">
    <cofactor evidence="1 13">
        <name>adenosylcob(III)alamin</name>
        <dbReference type="ChEBI" id="CHEBI:18408"/>
    </cofactor>
</comment>
<organism evidence="15 16">
    <name type="scientific">Candidatus Curtissbacteria bacterium GW2011_GWA1_40_24</name>
    <dbReference type="NCBI Taxonomy" id="1618406"/>
    <lineage>
        <taxon>Bacteria</taxon>
        <taxon>Candidatus Curtissiibacteriota</taxon>
    </lineage>
</organism>
<evidence type="ECO:0000256" key="5">
    <source>
        <dbReference type="ARBA" id="ARBA00022741"/>
    </source>
</evidence>
<dbReference type="SUPFAM" id="SSF51998">
    <property type="entry name" value="PFL-like glycyl radical enzymes"/>
    <property type="match status" value="1"/>
</dbReference>
<evidence type="ECO:0000256" key="6">
    <source>
        <dbReference type="ARBA" id="ARBA00022840"/>
    </source>
</evidence>
<evidence type="ECO:0000256" key="2">
    <source>
        <dbReference type="ARBA" id="ARBA00007405"/>
    </source>
</evidence>
<dbReference type="FunFam" id="3.20.70.20:FF:000022">
    <property type="entry name" value="Vitamin B12-dependent ribonucleotide reductase"/>
    <property type="match status" value="1"/>
</dbReference>
<dbReference type="GO" id="GO:0004748">
    <property type="term" value="F:ribonucleoside-diphosphate reductase activity, thioredoxin disulfide as acceptor"/>
    <property type="evidence" value="ECO:0007669"/>
    <property type="project" value="UniProtKB-EC"/>
</dbReference>
<evidence type="ECO:0000256" key="13">
    <source>
        <dbReference type="RuleBase" id="RU364064"/>
    </source>
</evidence>
<proteinExistence type="inferred from homology"/>
<keyword evidence="6 12" id="KW-0067">ATP-binding</keyword>
<dbReference type="PATRIC" id="fig|1618406.3.peg.11"/>
<dbReference type="PROSITE" id="PS51161">
    <property type="entry name" value="ATP_CONE"/>
    <property type="match status" value="1"/>
</dbReference>
<dbReference type="Pfam" id="PF02867">
    <property type="entry name" value="Ribonuc_red_lgC"/>
    <property type="match status" value="1"/>
</dbReference>
<comment type="similarity">
    <text evidence="2 13">Belongs to the ribonucleoside diphosphate reductase class-2 family.</text>
</comment>
<evidence type="ECO:0000256" key="11">
    <source>
        <dbReference type="ARBA" id="ARBA00047754"/>
    </source>
</evidence>
<name>A0A0G0RSN3_9BACT</name>
<dbReference type="AlphaFoldDB" id="A0A0G0RSN3"/>
<dbReference type="GO" id="GO:0031419">
    <property type="term" value="F:cobalamin binding"/>
    <property type="evidence" value="ECO:0007669"/>
    <property type="project" value="UniProtKB-KW"/>
</dbReference>
<keyword evidence="9" id="KW-1015">Disulfide bond</keyword>
<evidence type="ECO:0000256" key="4">
    <source>
        <dbReference type="ARBA" id="ARBA00022634"/>
    </source>
</evidence>
<dbReference type="InterPro" id="IPR008926">
    <property type="entry name" value="RNR_R1-su_N"/>
</dbReference>
<evidence type="ECO:0000256" key="8">
    <source>
        <dbReference type="ARBA" id="ARBA00023116"/>
    </source>
</evidence>
<dbReference type="GO" id="GO:0071897">
    <property type="term" value="P:DNA biosynthetic process"/>
    <property type="evidence" value="ECO:0007669"/>
    <property type="project" value="UniProtKB-KW"/>
</dbReference>
<keyword evidence="3 13" id="KW-0846">Cobalamin</keyword>
<dbReference type="NCBIfam" id="TIGR02504">
    <property type="entry name" value="NrdJ_Z"/>
    <property type="match status" value="1"/>
</dbReference>
<keyword evidence="10 13" id="KW-0170">Cobalt</keyword>
<dbReference type="CDD" id="cd02888">
    <property type="entry name" value="RNR_II_dimer"/>
    <property type="match status" value="1"/>
</dbReference>
<dbReference type="GO" id="GO:0005524">
    <property type="term" value="F:ATP binding"/>
    <property type="evidence" value="ECO:0007669"/>
    <property type="project" value="UniProtKB-UniRule"/>
</dbReference>
<dbReference type="InterPro" id="IPR013509">
    <property type="entry name" value="RNR_lsu_N"/>
</dbReference>
<dbReference type="GO" id="GO:0009263">
    <property type="term" value="P:deoxyribonucleotide biosynthetic process"/>
    <property type="evidence" value="ECO:0007669"/>
    <property type="project" value="UniProtKB-KW"/>
</dbReference>
<dbReference type="Gene3D" id="3.20.70.20">
    <property type="match status" value="1"/>
</dbReference>
<evidence type="ECO:0000256" key="1">
    <source>
        <dbReference type="ARBA" id="ARBA00001922"/>
    </source>
</evidence>
<dbReference type="PANTHER" id="PTHR43371:SF1">
    <property type="entry name" value="RIBONUCLEOSIDE-DIPHOSPHATE REDUCTASE"/>
    <property type="match status" value="1"/>
</dbReference>
<dbReference type="SUPFAM" id="SSF48168">
    <property type="entry name" value="R1 subunit of ribonucleotide reductase, N-terminal domain"/>
    <property type="match status" value="1"/>
</dbReference>
<dbReference type="InterPro" id="IPR013344">
    <property type="entry name" value="RNR_NrdJ/NrdZ"/>
</dbReference>
<dbReference type="PRINTS" id="PR01183">
    <property type="entry name" value="RIBORDTASEM1"/>
</dbReference>
<feature type="domain" description="ATP-cone" evidence="14">
    <location>
        <begin position="3"/>
        <end position="96"/>
    </location>
</feature>
<comment type="caution">
    <text evidence="15">The sequence shown here is derived from an EMBL/GenBank/DDBJ whole genome shotgun (WGS) entry which is preliminary data.</text>
</comment>
<keyword evidence="5 12" id="KW-0547">Nucleotide-binding</keyword>
<dbReference type="InterPro" id="IPR005144">
    <property type="entry name" value="ATP-cone_dom"/>
</dbReference>
<dbReference type="PANTHER" id="PTHR43371">
    <property type="entry name" value="VITAMIN B12-DEPENDENT RIBONUCLEOTIDE REDUCTASE"/>
    <property type="match status" value="1"/>
</dbReference>
<keyword evidence="8" id="KW-0215">Deoxyribonucleotide synthesis</keyword>
<dbReference type="InterPro" id="IPR000788">
    <property type="entry name" value="RNR_lg_C"/>
</dbReference>
<sequence length="864" mass="97229">MFKSVRKRNGQITPFKIEKIVNAVYKASAAVGEPNWQLANSLAKEVVERLKKKIKKGAAPQVEEVQDIVESVLIDSGRARIAKSYILYRQHRAEIRAEKEQILNKEEVDEVDKKFDINALRVLASRYLRKGENGDIIESPKELFSRVATHTVIPSLFHDNKVYSKRGEASEHRFEEFDSEKFEGKFSIGKYKLNRFHLSGVKRLYDQLALSRKMKISWSGFLNLLKKGYFDKYEPEINEYYNLMIGRRFLPNTPALANFGNYLGMGSACFTLGIEDSLDSIMDALKAASIIFQSGGGVGYNFSHLRPEGDFIKTTGGLSSGPISFMSMFDNMTEVVKQGGIRRGANMGILNSDHPDIEKFVKAKEGNKALKNFNISIMFKPEFWQCLKENKPYPLINPRNGKVHGEIDANQLFEMIVYQAWESAEPGVLFYDRINKYNPFTKHLGPIESTNPCGEVLLYPYESCNLGSINVWNYVKRNGDKKSKFDWQQLAIDVKIATKFLDNVVDINKYPLKEIEEISLNTRKLGLGIMGLGDLLYELEISYASKKCLEFMEELMEFVNYHAKSASLELAKERGKMPYFDKSFYKEGKLPFSGFEDKKSWHFDWAALANKIKKYGIRNSFNTVIAPTGSISMLAGCSSGIEPVYSLVFEKSVAIGNFYYIDPVFEERLRKEGLMDEDLVKDAAALNGSVKNIPYIPANIKKIFVTAMDIAPADHIRVLAAFQKWVDSSISKTNNFPAEATVDDIKKAYLLAYELGCKGVTVYRDKSLQTQVLISGSTKKKPKEVLRMSVIKDEKAKGLAVYAEAGANIGVNPSSVLGLSPAKENLNNGTVNKAELSNCPSCKSRLMKQEGCIKCPTCGWGLCS</sequence>
<comment type="catalytic activity">
    <reaction evidence="11 13">
        <text>a 2'-deoxyribonucleoside 5'-diphosphate + [thioredoxin]-disulfide + H2O = a ribonucleoside 5'-diphosphate + [thioredoxin]-dithiol</text>
        <dbReference type="Rhea" id="RHEA:23252"/>
        <dbReference type="Rhea" id="RHEA-COMP:10698"/>
        <dbReference type="Rhea" id="RHEA-COMP:10700"/>
        <dbReference type="ChEBI" id="CHEBI:15377"/>
        <dbReference type="ChEBI" id="CHEBI:29950"/>
        <dbReference type="ChEBI" id="CHEBI:50058"/>
        <dbReference type="ChEBI" id="CHEBI:57930"/>
        <dbReference type="ChEBI" id="CHEBI:73316"/>
        <dbReference type="EC" id="1.17.4.1"/>
    </reaction>
</comment>
<evidence type="ECO:0000256" key="3">
    <source>
        <dbReference type="ARBA" id="ARBA00022628"/>
    </source>
</evidence>
<evidence type="ECO:0000313" key="16">
    <source>
        <dbReference type="Proteomes" id="UP000034489"/>
    </source>
</evidence>
<dbReference type="InterPro" id="IPR050862">
    <property type="entry name" value="RdRp_reductase_class-2"/>
</dbReference>
<comment type="function">
    <text evidence="13">Catalyzes the reduction of ribonucleotides to deoxyribonucleotides. May function to provide a pool of deoxyribonucleotide precursors for DNA repair during oxygen limitation and/or for immediate growth after restoration of oxygen.</text>
</comment>
<dbReference type="Pfam" id="PF00317">
    <property type="entry name" value="Ribonuc_red_lgN"/>
    <property type="match status" value="1"/>
</dbReference>
<evidence type="ECO:0000256" key="7">
    <source>
        <dbReference type="ARBA" id="ARBA00023002"/>
    </source>
</evidence>
<dbReference type="UniPathway" id="UPA00326"/>
<dbReference type="EC" id="1.17.4.1" evidence="13"/>
<protein>
    <recommendedName>
        <fullName evidence="13">Vitamin B12-dependent ribonucleotide reductase</fullName>
        <ecNumber evidence="13">1.17.4.1</ecNumber>
    </recommendedName>
</protein>
<evidence type="ECO:0000259" key="14">
    <source>
        <dbReference type="PROSITE" id="PS51161"/>
    </source>
</evidence>
<evidence type="ECO:0000256" key="9">
    <source>
        <dbReference type="ARBA" id="ARBA00023157"/>
    </source>
</evidence>
<evidence type="ECO:0000313" key="15">
    <source>
        <dbReference type="EMBL" id="KKR55669.1"/>
    </source>
</evidence>
<evidence type="ECO:0000256" key="12">
    <source>
        <dbReference type="PROSITE-ProRule" id="PRU00492"/>
    </source>
</evidence>
<dbReference type="Pfam" id="PF03477">
    <property type="entry name" value="ATP-cone"/>
    <property type="match status" value="1"/>
</dbReference>
<reference evidence="15 16" key="1">
    <citation type="journal article" date="2015" name="Nature">
        <title>rRNA introns, odd ribosomes, and small enigmatic genomes across a large radiation of phyla.</title>
        <authorList>
            <person name="Brown C.T."/>
            <person name="Hug L.A."/>
            <person name="Thomas B.C."/>
            <person name="Sharon I."/>
            <person name="Castelle C.J."/>
            <person name="Singh A."/>
            <person name="Wilkins M.J."/>
            <person name="Williams K.H."/>
            <person name="Banfield J.F."/>
        </authorList>
    </citation>
    <scope>NUCLEOTIDE SEQUENCE [LARGE SCALE GENOMIC DNA]</scope>
</reference>
<gene>
    <name evidence="15" type="ORF">UT92_C0001G0012</name>
</gene>
<accession>A0A0G0RSN3</accession>
<keyword evidence="7 13" id="KW-0560">Oxidoreductase</keyword>
<dbReference type="Proteomes" id="UP000034489">
    <property type="component" value="Unassembled WGS sequence"/>
</dbReference>
<dbReference type="EMBL" id="LBYQ01000001">
    <property type="protein sequence ID" value="KKR55669.1"/>
    <property type="molecule type" value="Genomic_DNA"/>
</dbReference>